<keyword evidence="1 7" id="KW-0028">Amino-acid biosynthesis</keyword>
<feature type="binding site" evidence="7">
    <location>
        <position position="60"/>
    </location>
    <ligand>
        <name>substrate</name>
    </ligand>
</feature>
<evidence type="ECO:0000313" key="8">
    <source>
        <dbReference type="EMBL" id="GAA4306541.1"/>
    </source>
</evidence>
<comment type="pathway">
    <text evidence="7">Metabolic intermediate biosynthesis; chorismate biosynthesis; chorismate from D-erythrose 4-phosphate and phosphoenolpyruvate: step 5/7.</text>
</comment>
<dbReference type="Proteomes" id="UP001501844">
    <property type="component" value="Unassembled WGS sequence"/>
</dbReference>
<keyword evidence="9" id="KW-1185">Reference proteome</keyword>
<keyword evidence="7" id="KW-0460">Magnesium</keyword>
<keyword evidence="7" id="KW-0479">Metal-binding</keyword>
<comment type="similarity">
    <text evidence="7">Belongs to the shikimate kinase family.</text>
</comment>
<feature type="binding site" evidence="7">
    <location>
        <position position="36"/>
    </location>
    <ligand>
        <name>substrate</name>
    </ligand>
</feature>
<comment type="caution">
    <text evidence="7">Lacks conserved residue(s) required for the propagation of feature annotation.</text>
</comment>
<reference evidence="9" key="1">
    <citation type="journal article" date="2019" name="Int. J. Syst. Evol. Microbiol.">
        <title>The Global Catalogue of Microorganisms (GCM) 10K type strain sequencing project: providing services to taxonomists for standard genome sequencing and annotation.</title>
        <authorList>
            <consortium name="The Broad Institute Genomics Platform"/>
            <consortium name="The Broad Institute Genome Sequencing Center for Infectious Disease"/>
            <person name="Wu L."/>
            <person name="Ma J."/>
        </authorList>
    </citation>
    <scope>NUCLEOTIDE SEQUENCE [LARGE SCALE GENOMIC DNA]</scope>
    <source>
        <strain evidence="9">JCM 17917</strain>
    </source>
</reference>
<evidence type="ECO:0000256" key="3">
    <source>
        <dbReference type="ARBA" id="ARBA00022741"/>
    </source>
</evidence>
<comment type="cofactor">
    <cofactor evidence="7">
        <name>Mg(2+)</name>
        <dbReference type="ChEBI" id="CHEBI:18420"/>
    </cofactor>
    <text evidence="7">Binds 1 Mg(2+) ion per subunit.</text>
</comment>
<dbReference type="GO" id="GO:0016301">
    <property type="term" value="F:kinase activity"/>
    <property type="evidence" value="ECO:0007669"/>
    <property type="project" value="UniProtKB-KW"/>
</dbReference>
<dbReference type="InterPro" id="IPR027417">
    <property type="entry name" value="P-loop_NTPase"/>
</dbReference>
<evidence type="ECO:0000256" key="2">
    <source>
        <dbReference type="ARBA" id="ARBA00022679"/>
    </source>
</evidence>
<protein>
    <recommendedName>
        <fullName evidence="7">Shikimate kinase</fullName>
        <shortName evidence="7">SK</shortName>
        <ecNumber evidence="7">2.7.1.71</ecNumber>
    </recommendedName>
</protein>
<dbReference type="RefSeq" id="WP_345165789.1">
    <property type="nucleotide sequence ID" value="NZ_BAABGX010000002.1"/>
</dbReference>
<accession>A0ABP8FLS2</accession>
<comment type="function">
    <text evidence="7">Catalyzes the specific phosphorylation of the 3-hydroxyl group of shikimic acid using ATP as a cosubstrate.</text>
</comment>
<feature type="binding site" evidence="7">
    <location>
        <begin position="14"/>
        <end position="19"/>
    </location>
    <ligand>
        <name>ATP</name>
        <dbReference type="ChEBI" id="CHEBI:30616"/>
    </ligand>
</feature>
<keyword evidence="4 7" id="KW-0418">Kinase</keyword>
<dbReference type="InterPro" id="IPR031322">
    <property type="entry name" value="Shikimate/glucono_kinase"/>
</dbReference>
<feature type="binding site" evidence="7">
    <location>
        <position position="18"/>
    </location>
    <ligand>
        <name>Mg(2+)</name>
        <dbReference type="ChEBI" id="CHEBI:18420"/>
    </ligand>
</feature>
<comment type="subcellular location">
    <subcellularLocation>
        <location evidence="7">Cytoplasm</location>
    </subcellularLocation>
</comment>
<dbReference type="Pfam" id="PF01202">
    <property type="entry name" value="SKI"/>
    <property type="match status" value="1"/>
</dbReference>
<dbReference type="HAMAP" id="MF_00109">
    <property type="entry name" value="Shikimate_kinase"/>
    <property type="match status" value="1"/>
</dbReference>
<proteinExistence type="inferred from homology"/>
<dbReference type="PANTHER" id="PTHR21087">
    <property type="entry name" value="SHIKIMATE KINASE"/>
    <property type="match status" value="1"/>
</dbReference>
<feature type="binding site" evidence="7">
    <location>
        <position position="145"/>
    </location>
    <ligand>
        <name>substrate</name>
    </ligand>
</feature>
<comment type="subunit">
    <text evidence="7">Monomer.</text>
</comment>
<sequence length="180" mass="19654">MRSGLKVFLVGMPGSGKSTVGKRLAQKLGFHFLDLDALIIEREGQSIAQLFESRGQAYFREAEASALRSVGGLPHSLVLATGGGAPCFLDNMTYMQEQGLTIYLQVTPQELVKRLTAEELSLRPLLKNKSEIELLAYLTETLAHREQFYSRAKLTINTGGITLKAATQALETQVLAILAS</sequence>
<name>A0ABP8FLS2_9BACT</name>
<dbReference type="PANTHER" id="PTHR21087:SF16">
    <property type="entry name" value="SHIKIMATE KINASE 1, CHLOROPLASTIC"/>
    <property type="match status" value="1"/>
</dbReference>
<evidence type="ECO:0000256" key="7">
    <source>
        <dbReference type="HAMAP-Rule" id="MF_00109"/>
    </source>
</evidence>
<dbReference type="CDD" id="cd00464">
    <property type="entry name" value="SK"/>
    <property type="match status" value="1"/>
</dbReference>
<comment type="catalytic activity">
    <reaction evidence="7">
        <text>shikimate + ATP = 3-phosphoshikimate + ADP + H(+)</text>
        <dbReference type="Rhea" id="RHEA:13121"/>
        <dbReference type="ChEBI" id="CHEBI:15378"/>
        <dbReference type="ChEBI" id="CHEBI:30616"/>
        <dbReference type="ChEBI" id="CHEBI:36208"/>
        <dbReference type="ChEBI" id="CHEBI:145989"/>
        <dbReference type="ChEBI" id="CHEBI:456216"/>
        <dbReference type="EC" id="2.7.1.71"/>
    </reaction>
</comment>
<dbReference type="EMBL" id="BAABGX010000002">
    <property type="protein sequence ID" value="GAA4306541.1"/>
    <property type="molecule type" value="Genomic_DNA"/>
</dbReference>
<feature type="binding site" evidence="7">
    <location>
        <position position="83"/>
    </location>
    <ligand>
        <name>substrate</name>
    </ligand>
</feature>
<keyword evidence="5 7" id="KW-0067">ATP-binding</keyword>
<evidence type="ECO:0000256" key="4">
    <source>
        <dbReference type="ARBA" id="ARBA00022777"/>
    </source>
</evidence>
<dbReference type="PRINTS" id="PR01100">
    <property type="entry name" value="SHIKIMTKNASE"/>
</dbReference>
<dbReference type="SUPFAM" id="SSF52540">
    <property type="entry name" value="P-loop containing nucleoside triphosphate hydrolases"/>
    <property type="match status" value="1"/>
</dbReference>
<dbReference type="InterPro" id="IPR000623">
    <property type="entry name" value="Shikimate_kinase/TSH1"/>
</dbReference>
<comment type="caution">
    <text evidence="8">The sequence shown here is derived from an EMBL/GenBank/DDBJ whole genome shotgun (WGS) entry which is preliminary data.</text>
</comment>
<evidence type="ECO:0000313" key="9">
    <source>
        <dbReference type="Proteomes" id="UP001501844"/>
    </source>
</evidence>
<gene>
    <name evidence="7" type="primary">aroK</name>
    <name evidence="8" type="ORF">GCM10023183_21820</name>
</gene>
<dbReference type="EC" id="2.7.1.71" evidence="7"/>
<evidence type="ECO:0000256" key="5">
    <source>
        <dbReference type="ARBA" id="ARBA00022840"/>
    </source>
</evidence>
<evidence type="ECO:0000256" key="6">
    <source>
        <dbReference type="ARBA" id="ARBA00023141"/>
    </source>
</evidence>
<evidence type="ECO:0000256" key="1">
    <source>
        <dbReference type="ARBA" id="ARBA00022605"/>
    </source>
</evidence>
<keyword evidence="2 7" id="KW-0808">Transferase</keyword>
<keyword evidence="6 7" id="KW-0057">Aromatic amino acid biosynthesis</keyword>
<organism evidence="8 9">
    <name type="scientific">Nibribacter koreensis</name>
    <dbReference type="NCBI Taxonomy" id="1084519"/>
    <lineage>
        <taxon>Bacteria</taxon>
        <taxon>Pseudomonadati</taxon>
        <taxon>Bacteroidota</taxon>
        <taxon>Cytophagia</taxon>
        <taxon>Cytophagales</taxon>
        <taxon>Hymenobacteraceae</taxon>
        <taxon>Nibribacter</taxon>
    </lineage>
</organism>
<keyword evidence="7" id="KW-0963">Cytoplasm</keyword>
<feature type="binding site" evidence="7">
    <location>
        <position position="123"/>
    </location>
    <ligand>
        <name>ATP</name>
        <dbReference type="ChEBI" id="CHEBI:30616"/>
    </ligand>
</feature>
<dbReference type="Gene3D" id="3.40.50.300">
    <property type="entry name" value="P-loop containing nucleotide triphosphate hydrolases"/>
    <property type="match status" value="1"/>
</dbReference>
<keyword evidence="3 7" id="KW-0547">Nucleotide-binding</keyword>